<evidence type="ECO:0000313" key="3">
    <source>
        <dbReference type="Proteomes" id="UP000587880"/>
    </source>
</evidence>
<name>A0A7X9SK52_CLOBE</name>
<feature type="transmembrane region" description="Helical" evidence="1">
    <location>
        <begin position="12"/>
        <end position="30"/>
    </location>
</feature>
<gene>
    <name evidence="2" type="ORF">HF849_01115</name>
</gene>
<protein>
    <submittedName>
        <fullName evidence="2">DUF5057 domain-containing protein</fullName>
    </submittedName>
</protein>
<dbReference type="SUPFAM" id="SSF52317">
    <property type="entry name" value="Class I glutamine amidotransferase-like"/>
    <property type="match status" value="1"/>
</dbReference>
<keyword evidence="1" id="KW-0472">Membrane</keyword>
<dbReference type="RefSeq" id="WP_168980848.1">
    <property type="nucleotide sequence ID" value="NZ_JABAGD010000001.1"/>
</dbReference>
<proteinExistence type="predicted"/>
<comment type="caution">
    <text evidence="2">The sequence shown here is derived from an EMBL/GenBank/DDBJ whole genome shotgun (WGS) entry which is preliminary data.</text>
</comment>
<keyword evidence="1" id="KW-1133">Transmembrane helix</keyword>
<evidence type="ECO:0000256" key="1">
    <source>
        <dbReference type="SAM" id="Phobius"/>
    </source>
</evidence>
<organism evidence="2 3">
    <name type="scientific">Clostridium beijerinckii</name>
    <name type="common">Clostridium MP</name>
    <dbReference type="NCBI Taxonomy" id="1520"/>
    <lineage>
        <taxon>Bacteria</taxon>
        <taxon>Bacillati</taxon>
        <taxon>Bacillota</taxon>
        <taxon>Clostridia</taxon>
        <taxon>Eubacteriales</taxon>
        <taxon>Clostridiaceae</taxon>
        <taxon>Clostridium</taxon>
    </lineage>
</organism>
<dbReference type="AlphaFoldDB" id="A0A7X9SK52"/>
<evidence type="ECO:0000313" key="2">
    <source>
        <dbReference type="EMBL" id="NMF03355.1"/>
    </source>
</evidence>
<accession>A0A7X9SK52</accession>
<sequence>MVNKLIYKKNNFKKLICIIIGLFLCATLFIPKLGIKATDNIITNDNEIKILEIEPGDLFKLTFSRGKSIDPQSDYTNKVVIPKSEQSKVEVNGEKINVAIDHITMPEFVSKIDDIDGTYDIVVIGRDNIETRGGQYDTSIGLSSYRNLGQYNLKYRDYTNPFFEEIKDKENVFRNSNFMNNKTEKEYYSENDITKKRMKEIVNIIEKNKLVYMDSNIGRTDDYKERIKWNWDDKRITQTNLFALYNEFNDEKRNLKKVSFDDLEINDVINQYVNMSQEYKRPKIYNFINPTGTESSPYEINGGAINLGFTSMNIKDENLTVKIYIDGDGNGIFDEQSECKISENLQCKVGENNYITQYKINDKFFGYLAWKIEVIKENGIKTSITNHCIIKKNSTAEKETINVLQVMLEDSYIPNDRNWDQSIVGEPWWGKNDFKYNPTFQKLCSETDYNINIKVVASGYLNKNPDIVKDYDTIIFGIFWNSSYEFNDQVLENIKELVKEGKKVIFTVDSISDNIFPSGKISNLTQKFRDYAGLARYEDPYRINNGVIDEQDIDGSTISHNNTADNVYSAGITTPHGNQNFMNSGLAKRINSTQITYYPFNLEDKDTLNISSESHTQPFQLNLEDDDVVPVYNFSINNTEVGDSCNFYYAYSKGNITYCTTLGDGNGNHTEDELKLIINIIVSKAGKVNVNNSPNIASNQLISGALSNITYTDGKYAYNEYQNNIQLMNETITPPSISNGFSFITAINDPDNDLIKIKEININNETLDYNMIDEGADLINNFKESGTEIGVIIPKTYLEAIKASPSKKVTIQILAEDEKGASSEADYIVDLSSIASINHGLYEGIHDGVLSINENERTFAKGSTVTFGAYIDGVMNNSPISIKLDEKLGQNSISGSNFKVFTITNGVLTEYKGGEHGFANNIYTYIPSGFSGSGGQVLIRYTEILPLDAIKGAEYTNKILISGAESNPAVVKIGDELPDLF</sequence>
<reference evidence="2 3" key="1">
    <citation type="submission" date="2020-04" db="EMBL/GenBank/DDBJ databases">
        <authorList>
            <person name="Hitch T.C.A."/>
            <person name="Wylensek D."/>
            <person name="Clavel T."/>
        </authorList>
    </citation>
    <scope>NUCLEOTIDE SEQUENCE [LARGE SCALE GENOMIC DNA]</scope>
    <source>
        <strain evidence="2 3">WB01_NA02</strain>
    </source>
</reference>
<dbReference type="EMBL" id="JABAGD010000001">
    <property type="protein sequence ID" value="NMF03355.1"/>
    <property type="molecule type" value="Genomic_DNA"/>
</dbReference>
<dbReference type="InterPro" id="IPR029062">
    <property type="entry name" value="Class_I_gatase-like"/>
</dbReference>
<dbReference type="Proteomes" id="UP000587880">
    <property type="component" value="Unassembled WGS sequence"/>
</dbReference>
<keyword evidence="1" id="KW-0812">Transmembrane</keyword>